<name>A0A7G1Q9J5_9GAMM</name>
<evidence type="ECO:0000313" key="2">
    <source>
        <dbReference type="Proteomes" id="UP000516072"/>
    </source>
</evidence>
<accession>A0A7G1Q9J5</accession>
<dbReference type="RefSeq" id="WP_197745184.1">
    <property type="nucleotide sequence ID" value="NZ_LR778175.1"/>
</dbReference>
<dbReference type="EMBL" id="LR778175">
    <property type="protein sequence ID" value="CAB1275885.1"/>
    <property type="molecule type" value="Genomic_DNA"/>
</dbReference>
<dbReference type="InterPro" id="IPR009282">
    <property type="entry name" value="DUF937"/>
</dbReference>
<evidence type="ECO:0000313" key="1">
    <source>
        <dbReference type="EMBL" id="CAB1275885.1"/>
    </source>
</evidence>
<protein>
    <recommendedName>
        <fullName evidence="3">DUF937 domain-containing protein</fullName>
    </recommendedName>
</protein>
<organism evidence="1 2">
    <name type="scientific">Candidatus Nitrosacidococcus tergens</name>
    <dbReference type="NCBI Taxonomy" id="553981"/>
    <lineage>
        <taxon>Bacteria</taxon>
        <taxon>Pseudomonadati</taxon>
        <taxon>Pseudomonadota</taxon>
        <taxon>Gammaproteobacteria</taxon>
        <taxon>Chromatiales</taxon>
        <taxon>Chromatiaceae</taxon>
        <taxon>Candidatus Nitrosacidococcus</taxon>
    </lineage>
</organism>
<proteinExistence type="predicted"/>
<reference evidence="1 2" key="1">
    <citation type="submission" date="2020-03" db="EMBL/GenBank/DDBJ databases">
        <authorList>
            <person name="Picone N."/>
        </authorList>
    </citation>
    <scope>NUCLEOTIDE SEQUENCE [LARGE SCALE GENOMIC DNA]</scope>
    <source>
        <strain evidence="1">NSCAC1</strain>
    </source>
</reference>
<evidence type="ECO:0008006" key="3">
    <source>
        <dbReference type="Google" id="ProtNLM"/>
    </source>
</evidence>
<sequence length="125" mass="13326">MNISEFLQGETGSRIISEISKKIGSTDKEVGSMLNEAASVLLEMLHKNSSSKEGEESLSKALEQHDGSILDNIPESLDHENTAIDGHKILGNILGEDRNSVEETLASKTGADASKVSSALVYLAL</sequence>
<dbReference type="Pfam" id="PF06078">
    <property type="entry name" value="DUF937"/>
    <property type="match status" value="1"/>
</dbReference>
<keyword evidence="2" id="KW-1185">Reference proteome</keyword>
<gene>
    <name evidence="1" type="ORF">NSCAC_0891</name>
</gene>
<dbReference type="KEGG" id="ntg:NSCAC_0891"/>
<dbReference type="Proteomes" id="UP000516072">
    <property type="component" value="Chromosome"/>
</dbReference>
<dbReference type="AlphaFoldDB" id="A0A7G1Q9J5"/>